<sequence>MSVQIVPLSPVANQTLSVVLNDRSVGITVRTLGAATYIDVAVAGLTVCAGRACRDRVPLTPRAAYLGLADLSLVFADLRGTSDPVWTEFGSRYVLLSVGDPTALDPILAGVSPDVSALLYDGSVTYNGSQTFNGHLV</sequence>
<dbReference type="Pfam" id="PF22479">
    <property type="entry name" value="Pam3_gp18"/>
    <property type="match status" value="1"/>
</dbReference>
<evidence type="ECO:0000259" key="1">
    <source>
        <dbReference type="Pfam" id="PF22479"/>
    </source>
</evidence>
<name>A0A3G1GLG8_9CAUD</name>
<accession>A0A3G1GLG8</accession>
<evidence type="ECO:0000313" key="3">
    <source>
        <dbReference type="Proteomes" id="UP000272247"/>
    </source>
</evidence>
<evidence type="ECO:0000313" key="2">
    <source>
        <dbReference type="EMBL" id="APQ41936.1"/>
    </source>
</evidence>
<dbReference type="EMBL" id="KY210139">
    <property type="protein sequence ID" value="APQ41936.1"/>
    <property type="molecule type" value="Genomic_DNA"/>
</dbReference>
<keyword evidence="3" id="KW-1185">Reference proteome</keyword>
<dbReference type="InterPro" id="IPR054252">
    <property type="entry name" value="Pam3_gp18"/>
</dbReference>
<gene>
    <name evidence="2" type="ORF">K1pha_57</name>
</gene>
<feature type="domain" description="Cyanophage baseplate Pam3 plug gp18" evidence="1">
    <location>
        <begin position="4"/>
        <end position="96"/>
    </location>
</feature>
<proteinExistence type="predicted"/>
<dbReference type="Proteomes" id="UP000272247">
    <property type="component" value="Segment"/>
</dbReference>
<protein>
    <recommendedName>
        <fullName evidence="1">Cyanophage baseplate Pam3 plug gp18 domain-containing protein</fullName>
    </recommendedName>
</protein>
<reference evidence="2 3" key="1">
    <citation type="submission" date="2016-11" db="EMBL/GenBank/DDBJ databases">
        <authorList>
            <person name="Gasic K."/>
        </authorList>
    </citation>
    <scope>NUCLEOTIDE SEQUENCE [LARGE SCALE GENOMIC DNA]</scope>
</reference>
<organism evidence="2 3">
    <name type="scientific">Xanthomonas phage KPhi1</name>
    <dbReference type="NCBI Taxonomy" id="1927017"/>
    <lineage>
        <taxon>Viruses</taxon>
        <taxon>Duplodnaviria</taxon>
        <taxon>Heunggongvirae</taxon>
        <taxon>Uroviricota</taxon>
        <taxon>Caudoviricetes</taxon>
        <taxon>Kantovirinae</taxon>
        <taxon>Beograduvirus</taxon>
        <taxon>Beograduvirus KPhi1</taxon>
    </lineage>
</organism>